<evidence type="ECO:0000313" key="2">
    <source>
        <dbReference type="EMBL" id="KAG5414568.1"/>
    </source>
</evidence>
<comment type="caution">
    <text evidence="2">The sequence shown here is derived from an EMBL/GenBank/DDBJ whole genome shotgun (WGS) entry which is preliminary data.</text>
</comment>
<name>A0ABQ7NUR5_BRACM</name>
<gene>
    <name evidence="2" type="primary">A01p030670.1_BraROA</name>
    <name evidence="2" type="ORF">IGI04_002135</name>
</gene>
<evidence type="ECO:0000256" key="1">
    <source>
        <dbReference type="SAM" id="MobiDB-lite"/>
    </source>
</evidence>
<evidence type="ECO:0000313" key="3">
    <source>
        <dbReference type="Proteomes" id="UP000823674"/>
    </source>
</evidence>
<sequence>MSIDIETSISTNGERRGDLTPAARLQSVTNTLGRESARMNLSHSLTTSRTHTKPRRARHAYNEWLKFPPDLRLLRAPATMLRRNTVQRPGGPQPHQPEDTLPPFPPMPDMSTRPEGDFQHVVANALTAIWARVSRCRYSSRRSVRAS</sequence>
<reference evidence="2 3" key="1">
    <citation type="submission" date="2021-03" db="EMBL/GenBank/DDBJ databases">
        <authorList>
            <person name="King G.J."/>
            <person name="Bancroft I."/>
            <person name="Baten A."/>
            <person name="Bloomfield J."/>
            <person name="Borpatragohain P."/>
            <person name="He Z."/>
            <person name="Irish N."/>
            <person name="Irwin J."/>
            <person name="Liu K."/>
            <person name="Mauleon R.P."/>
            <person name="Moore J."/>
            <person name="Morris R."/>
            <person name="Ostergaard L."/>
            <person name="Wang B."/>
            <person name="Wells R."/>
        </authorList>
    </citation>
    <scope>NUCLEOTIDE SEQUENCE [LARGE SCALE GENOMIC DNA]</scope>
    <source>
        <strain evidence="2">R-o-18</strain>
        <tissue evidence="2">Leaf</tissue>
    </source>
</reference>
<proteinExistence type="predicted"/>
<protein>
    <submittedName>
        <fullName evidence="2">Uncharacterized protein</fullName>
    </submittedName>
</protein>
<dbReference type="EMBL" id="JADBGQ010000001">
    <property type="protein sequence ID" value="KAG5414568.1"/>
    <property type="molecule type" value="Genomic_DNA"/>
</dbReference>
<feature type="compositionally biased region" description="Pro residues" evidence="1">
    <location>
        <begin position="91"/>
        <end position="108"/>
    </location>
</feature>
<organism evidence="2 3">
    <name type="scientific">Brassica rapa subsp. trilocularis</name>
    <dbReference type="NCBI Taxonomy" id="1813537"/>
    <lineage>
        <taxon>Eukaryota</taxon>
        <taxon>Viridiplantae</taxon>
        <taxon>Streptophyta</taxon>
        <taxon>Embryophyta</taxon>
        <taxon>Tracheophyta</taxon>
        <taxon>Spermatophyta</taxon>
        <taxon>Magnoliopsida</taxon>
        <taxon>eudicotyledons</taxon>
        <taxon>Gunneridae</taxon>
        <taxon>Pentapetalae</taxon>
        <taxon>rosids</taxon>
        <taxon>malvids</taxon>
        <taxon>Brassicales</taxon>
        <taxon>Brassicaceae</taxon>
        <taxon>Brassiceae</taxon>
        <taxon>Brassica</taxon>
    </lineage>
</organism>
<dbReference type="Proteomes" id="UP000823674">
    <property type="component" value="Chromosome A01"/>
</dbReference>
<keyword evidence="3" id="KW-1185">Reference proteome</keyword>
<accession>A0ABQ7NUR5</accession>
<feature type="region of interest" description="Disordered" evidence="1">
    <location>
        <begin position="84"/>
        <end position="112"/>
    </location>
</feature>